<dbReference type="RefSeq" id="XP_035325104.1">
    <property type="nucleotide sequence ID" value="XM_035462174.1"/>
</dbReference>
<dbReference type="GeneID" id="55966418"/>
<dbReference type="AlphaFoldDB" id="A0A9P5D4T7"/>
<dbReference type="OrthoDB" id="4777826at2759"/>
<feature type="compositionally biased region" description="Basic residues" evidence="1">
    <location>
        <begin position="86"/>
        <end position="97"/>
    </location>
</feature>
<gene>
    <name evidence="2" type="ORF">GMORB2_0188</name>
</gene>
<evidence type="ECO:0000256" key="1">
    <source>
        <dbReference type="SAM" id="MobiDB-lite"/>
    </source>
</evidence>
<dbReference type="Proteomes" id="UP000749293">
    <property type="component" value="Unassembled WGS sequence"/>
</dbReference>
<accession>A0A9P5D4T7</accession>
<feature type="compositionally biased region" description="Basic and acidic residues" evidence="1">
    <location>
        <begin position="114"/>
        <end position="123"/>
    </location>
</feature>
<dbReference type="EMBL" id="JAANYQ010000001">
    <property type="protein sequence ID" value="KAF4126452.1"/>
    <property type="molecule type" value="Genomic_DNA"/>
</dbReference>
<name>A0A9P5D4T7_9HYPO</name>
<reference evidence="2" key="1">
    <citation type="submission" date="2020-03" db="EMBL/GenBank/DDBJ databases">
        <title>Site-based positive gene gene selection in Geosmithia morbida across the United States reveals a broad range of putative effectors and factors for local host and environmental adapation.</title>
        <authorList>
            <person name="Onufrak A."/>
            <person name="Murdoch R.W."/>
            <person name="Gazis R."/>
            <person name="Huff M."/>
            <person name="Staton M."/>
            <person name="Klingeman W."/>
            <person name="Hadziabdic D."/>
        </authorList>
    </citation>
    <scope>NUCLEOTIDE SEQUENCE</scope>
    <source>
        <strain evidence="2">1262</strain>
    </source>
</reference>
<protein>
    <submittedName>
        <fullName evidence="2">Uncharacterized protein</fullName>
    </submittedName>
</protein>
<keyword evidence="3" id="KW-1185">Reference proteome</keyword>
<evidence type="ECO:0000313" key="2">
    <source>
        <dbReference type="EMBL" id="KAF4126452.1"/>
    </source>
</evidence>
<proteinExistence type="predicted"/>
<evidence type="ECO:0000313" key="3">
    <source>
        <dbReference type="Proteomes" id="UP000749293"/>
    </source>
</evidence>
<organism evidence="2 3">
    <name type="scientific">Geosmithia morbida</name>
    <dbReference type="NCBI Taxonomy" id="1094350"/>
    <lineage>
        <taxon>Eukaryota</taxon>
        <taxon>Fungi</taxon>
        <taxon>Dikarya</taxon>
        <taxon>Ascomycota</taxon>
        <taxon>Pezizomycotina</taxon>
        <taxon>Sordariomycetes</taxon>
        <taxon>Hypocreomycetidae</taxon>
        <taxon>Hypocreales</taxon>
        <taxon>Bionectriaceae</taxon>
        <taxon>Geosmithia</taxon>
    </lineage>
</organism>
<feature type="compositionally biased region" description="Acidic residues" evidence="1">
    <location>
        <begin position="101"/>
        <end position="113"/>
    </location>
</feature>
<sequence length="155" mass="17348">MAPARGWDASSHESLLFAILDEVKPKKAFLMNVTERMKNMGYSYSYDAINQHIQKLRRNRDTSGIDAAAGGTPGTPRKSYNASPTKGKKKATPKKRKSAADDDDDDDEDDDDVDFTKAFKDDSGLSDQELQPKSKRTKRTLTPYKNEDIDDDAQI</sequence>
<feature type="region of interest" description="Disordered" evidence="1">
    <location>
        <begin position="57"/>
        <end position="155"/>
    </location>
</feature>
<comment type="caution">
    <text evidence="2">The sequence shown here is derived from an EMBL/GenBank/DDBJ whole genome shotgun (WGS) entry which is preliminary data.</text>
</comment>